<dbReference type="AlphaFoldDB" id="A0A4R8VD49"/>
<evidence type="ECO:0000256" key="1">
    <source>
        <dbReference type="SAM" id="MobiDB-lite"/>
    </source>
</evidence>
<evidence type="ECO:0000313" key="3">
    <source>
        <dbReference type="Proteomes" id="UP000298488"/>
    </source>
</evidence>
<feature type="compositionally biased region" description="Gly residues" evidence="1">
    <location>
        <begin position="19"/>
        <end position="35"/>
    </location>
</feature>
<gene>
    <name evidence="2" type="ORF">E3N84_06705</name>
</gene>
<dbReference type="Proteomes" id="UP000298488">
    <property type="component" value="Unassembled WGS sequence"/>
</dbReference>
<feature type="region of interest" description="Disordered" evidence="1">
    <location>
        <begin position="1"/>
        <end position="66"/>
    </location>
</feature>
<dbReference type="EMBL" id="SOFI01000003">
    <property type="protein sequence ID" value="TFB79757.1"/>
    <property type="molecule type" value="Genomic_DNA"/>
</dbReference>
<organism evidence="2 3">
    <name type="scientific">Terrimesophilobacter mesophilus</name>
    <dbReference type="NCBI Taxonomy" id="433647"/>
    <lineage>
        <taxon>Bacteria</taxon>
        <taxon>Bacillati</taxon>
        <taxon>Actinomycetota</taxon>
        <taxon>Actinomycetes</taxon>
        <taxon>Micrococcales</taxon>
        <taxon>Microbacteriaceae</taxon>
        <taxon>Terrimesophilobacter</taxon>
    </lineage>
</organism>
<accession>A0A4R8VD49</accession>
<sequence length="66" mass="6085">MPPKTRTAPATSRVRSSGFGSGGSGSGGFGSGGSDSSGVSRCSGAVSTAEASPRTSSGGAASASRC</sequence>
<reference evidence="2 3" key="1">
    <citation type="submission" date="2019-03" db="EMBL/GenBank/DDBJ databases">
        <title>Genomics of glacier-inhabiting Cryobacterium strains.</title>
        <authorList>
            <person name="Liu Q."/>
            <person name="Xin Y.-H."/>
        </authorList>
    </citation>
    <scope>NUCLEOTIDE SEQUENCE [LARGE SCALE GENOMIC DNA]</scope>
    <source>
        <strain evidence="2 3">CGMCC 1.10440</strain>
    </source>
</reference>
<name>A0A4R8VD49_9MICO</name>
<keyword evidence="3" id="KW-1185">Reference proteome</keyword>
<feature type="compositionally biased region" description="Low complexity" evidence="1">
    <location>
        <begin position="56"/>
        <end position="66"/>
    </location>
</feature>
<evidence type="ECO:0000313" key="2">
    <source>
        <dbReference type="EMBL" id="TFB79757.1"/>
    </source>
</evidence>
<comment type="caution">
    <text evidence="2">The sequence shown here is derived from an EMBL/GenBank/DDBJ whole genome shotgun (WGS) entry which is preliminary data.</text>
</comment>
<feature type="compositionally biased region" description="Polar residues" evidence="1">
    <location>
        <begin position="45"/>
        <end position="55"/>
    </location>
</feature>
<protein>
    <submittedName>
        <fullName evidence="2">Uncharacterized protein</fullName>
    </submittedName>
</protein>
<proteinExistence type="predicted"/>